<feature type="transmembrane region" description="Helical" evidence="1">
    <location>
        <begin position="530"/>
        <end position="552"/>
    </location>
</feature>
<dbReference type="RefSeq" id="WP_085639673.1">
    <property type="nucleotide sequence ID" value="NZ_NDXJ01000015.1"/>
</dbReference>
<feature type="transmembrane region" description="Helical" evidence="1">
    <location>
        <begin position="490"/>
        <end position="509"/>
    </location>
</feature>
<name>A0A1X4JJ97_9LACO</name>
<keyword evidence="1" id="KW-0812">Transmembrane</keyword>
<dbReference type="Pfam" id="PF20155">
    <property type="entry name" value="TMP_3"/>
    <property type="match status" value="1"/>
</dbReference>
<organism evidence="3 4">
    <name type="scientific">Weissella cibaria</name>
    <dbReference type="NCBI Taxonomy" id="137591"/>
    <lineage>
        <taxon>Bacteria</taxon>
        <taxon>Bacillati</taxon>
        <taxon>Bacillota</taxon>
        <taxon>Bacilli</taxon>
        <taxon>Lactobacillales</taxon>
        <taxon>Lactobacillaceae</taxon>
        <taxon>Weissella</taxon>
    </lineage>
</organism>
<evidence type="ECO:0000313" key="4">
    <source>
        <dbReference type="Proteomes" id="UP000193588"/>
    </source>
</evidence>
<accession>A0A1X4JJ97</accession>
<sequence>MISKGITVRFSAHTAKFDAGAEGMKKALRQLKSECVGLSKSMRVDSSNLVHVKAKYVNIEEQIRVNKRVLAEYEAEQKKLDANGSPKSKKWMELQIAINKCKSEDELLNGQLAKTKQRMEDLKPGSVVQLDREFKQLGEDLRLVNKRLELDPKNIDLTKRKTKLLANMTDTAKQRLSKLRQEQARLNQDQIHTGEWRKLQRQIDKTELDLRKLSGTAKKTGFNLKQSMAFGAVAGGVATGVAIVSNKLGDLRREAMQGSDAMTKFTSTMEFAGKSEQEINKARTMVKKYADETVYDIETIANTTAQLSANGVEGYDKLVQAAGNLNSVAGGSKETFGSVAMVMTQTAGAGKLTTENWNQLADAVPGASGLLQDAMSEAGAYTGNFREAMEKGQITAGEFNDAIMKLGFEEKAVEAAKSAETFEGMFGQMEAAVVDRFMRILDMIGKENFSAAVAKMTRGIEKFFDWIEFAVKGLLKLFEWLNSGSTGADVFKAVVVGLVTALAGLKLALTGLKIFKTLKSMVLGLNAAMAANPAILITVAVAALVAGLIYFFTQTKTGKKLIDNMSKALRNGWEKFKELGGLIKSFVEPIFHGLVTTVKNVAKWVMERFNAVADGVRDFSCKVHDAIENAKRWIIEKLRAGLDFAMNVARSFGRVGQTVINFFRNGLANLPGMLRNLISSALNGAKNIGLSIASGFGQIGSWVIDRIVGVLGGLAGGVVSRVSGAFHAALSAARGVIGAFESIGRSIIDAILGGLSGIGQIIGDKVRGAIAGAKRMIGNVASWFKGSGGGDSVGLGGISGGMAGIYRMKMAGVAAMPNVTNTYGNRTTLNIRVDGSGMDELALARRLEQIIVRNISN</sequence>
<keyword evidence="1" id="KW-0472">Membrane</keyword>
<comment type="caution">
    <text evidence="3">The sequence shown here is derived from an EMBL/GenBank/DDBJ whole genome shotgun (WGS) entry which is preliminary data.</text>
</comment>
<dbReference type="AlphaFoldDB" id="A0A1X4JJ97"/>
<protein>
    <recommendedName>
        <fullName evidence="2">Tape measure protein N-terminal domain-containing protein</fullName>
    </recommendedName>
</protein>
<dbReference type="EMBL" id="NDXJ01000015">
    <property type="protein sequence ID" value="OSP88836.1"/>
    <property type="molecule type" value="Genomic_DNA"/>
</dbReference>
<dbReference type="InterPro" id="IPR013491">
    <property type="entry name" value="Tape_meas_N"/>
</dbReference>
<keyword evidence="1" id="KW-1133">Transmembrane helix</keyword>
<proteinExistence type="predicted"/>
<feature type="domain" description="Tape measure protein N-terminal" evidence="2">
    <location>
        <begin position="254"/>
        <end position="434"/>
    </location>
</feature>
<dbReference type="NCBIfam" id="TIGR02675">
    <property type="entry name" value="tape_meas_nterm"/>
    <property type="match status" value="1"/>
</dbReference>
<evidence type="ECO:0000256" key="1">
    <source>
        <dbReference type="SAM" id="Phobius"/>
    </source>
</evidence>
<evidence type="ECO:0000313" key="3">
    <source>
        <dbReference type="EMBL" id="OSP88836.1"/>
    </source>
</evidence>
<evidence type="ECO:0000259" key="2">
    <source>
        <dbReference type="Pfam" id="PF20155"/>
    </source>
</evidence>
<gene>
    <name evidence="3" type="ORF">B9D04_09605</name>
</gene>
<reference evidence="3 4" key="1">
    <citation type="submission" date="2017-04" db="EMBL/GenBank/DDBJ databases">
        <title>The genome sequence of Weissella cibaria isolated from wild Drosophila.</title>
        <authorList>
            <person name="Ricks N.J."/>
            <person name="Carroll C."/>
            <person name="Walters A."/>
            <person name="Newell P.D."/>
            <person name="Chaston J.M."/>
        </authorList>
    </citation>
    <scope>NUCLEOTIDE SEQUENCE [LARGE SCALE GENOMIC DNA]</scope>
    <source>
        <strain evidence="3 4">DmW_103</strain>
    </source>
</reference>
<dbReference type="Proteomes" id="UP000193588">
    <property type="component" value="Unassembled WGS sequence"/>
</dbReference>